<dbReference type="Pfam" id="PF01263">
    <property type="entry name" value="Aldose_epim"/>
    <property type="match status" value="1"/>
</dbReference>
<evidence type="ECO:0000313" key="1">
    <source>
        <dbReference type="EMBL" id="HIT94109.1"/>
    </source>
</evidence>
<dbReference type="CDD" id="cd09024">
    <property type="entry name" value="Aldose_epim_lacX"/>
    <property type="match status" value="1"/>
</dbReference>
<dbReference type="InterPro" id="IPR011013">
    <property type="entry name" value="Gal_mutarotase_sf_dom"/>
</dbReference>
<proteinExistence type="predicted"/>
<dbReference type="GO" id="GO:0005975">
    <property type="term" value="P:carbohydrate metabolic process"/>
    <property type="evidence" value="ECO:0007669"/>
    <property type="project" value="InterPro"/>
</dbReference>
<organism evidence="1 2">
    <name type="scientific">Candidatus Faecivivens stercoripullorum</name>
    <dbReference type="NCBI Taxonomy" id="2840805"/>
    <lineage>
        <taxon>Bacteria</taxon>
        <taxon>Bacillati</taxon>
        <taxon>Bacillota</taxon>
        <taxon>Clostridia</taxon>
        <taxon>Eubacteriales</taxon>
        <taxon>Oscillospiraceae</taxon>
        <taxon>Oscillospiraceae incertae sedis</taxon>
        <taxon>Candidatus Faecivivens</taxon>
    </lineage>
</organism>
<gene>
    <name evidence="1" type="ORF">IAC43_02880</name>
</gene>
<dbReference type="InterPro" id="IPR014718">
    <property type="entry name" value="GH-type_carb-bd"/>
</dbReference>
<reference evidence="1" key="2">
    <citation type="journal article" date="2021" name="PeerJ">
        <title>Extensive microbial diversity within the chicken gut microbiome revealed by metagenomics and culture.</title>
        <authorList>
            <person name="Gilroy R."/>
            <person name="Ravi A."/>
            <person name="Getino M."/>
            <person name="Pursley I."/>
            <person name="Horton D.L."/>
            <person name="Alikhan N.F."/>
            <person name="Baker D."/>
            <person name="Gharbi K."/>
            <person name="Hall N."/>
            <person name="Watson M."/>
            <person name="Adriaenssens E.M."/>
            <person name="Foster-Nyarko E."/>
            <person name="Jarju S."/>
            <person name="Secka A."/>
            <person name="Antonio M."/>
            <person name="Oren A."/>
            <person name="Chaudhuri R.R."/>
            <person name="La Ragione R."/>
            <person name="Hildebrand F."/>
            <person name="Pallen M.J."/>
        </authorList>
    </citation>
    <scope>NUCLEOTIDE SEQUENCE</scope>
    <source>
        <strain evidence="1">ChiBcec7-5410</strain>
    </source>
</reference>
<reference evidence="1" key="1">
    <citation type="submission" date="2020-10" db="EMBL/GenBank/DDBJ databases">
        <authorList>
            <person name="Gilroy R."/>
        </authorList>
    </citation>
    <scope>NUCLEOTIDE SEQUENCE</scope>
    <source>
        <strain evidence="1">ChiBcec7-5410</strain>
    </source>
</reference>
<accession>A0A9D1H7D0</accession>
<dbReference type="PANTHER" id="PTHR11122:SF13">
    <property type="entry name" value="GLUCOSE-6-PHOSPHATE 1-EPIMERASE"/>
    <property type="match status" value="1"/>
</dbReference>
<dbReference type="PANTHER" id="PTHR11122">
    <property type="entry name" value="APOSPORY-ASSOCIATED PROTEIN C-RELATED"/>
    <property type="match status" value="1"/>
</dbReference>
<dbReference type="InterPro" id="IPR008183">
    <property type="entry name" value="Aldose_1/G6P_1-epimerase"/>
</dbReference>
<dbReference type="Proteomes" id="UP000824160">
    <property type="component" value="Unassembled WGS sequence"/>
</dbReference>
<dbReference type="AlphaFoldDB" id="A0A9D1H7D0"/>
<dbReference type="Gene3D" id="2.70.98.10">
    <property type="match status" value="1"/>
</dbReference>
<dbReference type="GO" id="GO:0016853">
    <property type="term" value="F:isomerase activity"/>
    <property type="evidence" value="ECO:0007669"/>
    <property type="project" value="InterPro"/>
</dbReference>
<comment type="caution">
    <text evidence="1">The sequence shown here is derived from an EMBL/GenBank/DDBJ whole genome shotgun (WGS) entry which is preliminary data.</text>
</comment>
<dbReference type="SUPFAM" id="SSF74650">
    <property type="entry name" value="Galactose mutarotase-like"/>
    <property type="match status" value="1"/>
</dbReference>
<dbReference type="EMBL" id="DVLW01000079">
    <property type="protein sequence ID" value="HIT94109.1"/>
    <property type="molecule type" value="Genomic_DNA"/>
</dbReference>
<dbReference type="GO" id="GO:0030246">
    <property type="term" value="F:carbohydrate binding"/>
    <property type="evidence" value="ECO:0007669"/>
    <property type="project" value="InterPro"/>
</dbReference>
<evidence type="ECO:0000313" key="2">
    <source>
        <dbReference type="Proteomes" id="UP000824160"/>
    </source>
</evidence>
<sequence>MQIQITNGTMSAVIDSFAAEMKSLRDENGNEYIWDGSAYWKRSAPFLFPIVGGLENGSVEIKGQTYQMRQHGFARDKEWSVVGQTENSVTLSLSEDEDTLSKYPYPFKLTLTYTLEGHTVKMAFDVANTGNEVMPFCFGTHPAIRCPFTSSPDSTFTDYRIEFEKDEITTQPTLNADKIIDRSARGAFMADSKTIRLDYSVFEKIDTIIFDEIHSNKVRLVDGTTGKYVEVRFDDFTQMGFWTPCKDAPFVCIEPWNGCAAIAGDGPRFEDKLGVRVLNPGENKTFTLEIDAAGCC</sequence>
<protein>
    <submittedName>
        <fullName evidence="1">Aldose 1-epimerase family protein</fullName>
    </submittedName>
</protein>
<name>A0A9D1H7D0_9FIRM</name>
<dbReference type="InterPro" id="IPR037481">
    <property type="entry name" value="LacX"/>
</dbReference>